<dbReference type="PROSITE" id="PS51257">
    <property type="entry name" value="PROKAR_LIPOPROTEIN"/>
    <property type="match status" value="1"/>
</dbReference>
<proteinExistence type="inferred from homology"/>
<organism evidence="8 9">
    <name type="scientific">Vibrio quintilis</name>
    <dbReference type="NCBI Taxonomy" id="1117707"/>
    <lineage>
        <taxon>Bacteria</taxon>
        <taxon>Pseudomonadati</taxon>
        <taxon>Pseudomonadota</taxon>
        <taxon>Gammaproteobacteria</taxon>
        <taxon>Vibrionales</taxon>
        <taxon>Vibrionaceae</taxon>
        <taxon>Vibrio</taxon>
    </lineage>
</organism>
<dbReference type="AlphaFoldDB" id="A0A1M7YVA1"/>
<dbReference type="Gene3D" id="1.10.287.950">
    <property type="entry name" value="Methyl-accepting chemotaxis protein"/>
    <property type="match status" value="1"/>
</dbReference>
<dbReference type="SMART" id="SM00283">
    <property type="entry name" value="MA"/>
    <property type="match status" value="1"/>
</dbReference>
<evidence type="ECO:0000256" key="5">
    <source>
        <dbReference type="SAM" id="Phobius"/>
    </source>
</evidence>
<feature type="domain" description="Methyl-accepting transducer" evidence="6">
    <location>
        <begin position="368"/>
        <end position="604"/>
    </location>
</feature>
<comment type="subcellular location">
    <subcellularLocation>
        <location evidence="1">Membrane</location>
    </subcellularLocation>
</comment>
<keyword evidence="5" id="KW-1133">Transmembrane helix</keyword>
<protein>
    <submittedName>
        <fullName evidence="8">Methyl-accepting chemotaxis protein PctC</fullName>
    </submittedName>
</protein>
<dbReference type="GO" id="GO:0016020">
    <property type="term" value="C:membrane"/>
    <property type="evidence" value="ECO:0007669"/>
    <property type="project" value="UniProtKB-SubCell"/>
</dbReference>
<evidence type="ECO:0000313" key="9">
    <source>
        <dbReference type="Proteomes" id="UP000184600"/>
    </source>
</evidence>
<dbReference type="PANTHER" id="PTHR32089">
    <property type="entry name" value="METHYL-ACCEPTING CHEMOTAXIS PROTEIN MCPB"/>
    <property type="match status" value="1"/>
</dbReference>
<dbReference type="Pfam" id="PF00015">
    <property type="entry name" value="MCPsignal"/>
    <property type="match status" value="1"/>
</dbReference>
<evidence type="ECO:0000256" key="2">
    <source>
        <dbReference type="ARBA" id="ARBA00023224"/>
    </source>
</evidence>
<evidence type="ECO:0000256" key="4">
    <source>
        <dbReference type="PROSITE-ProRule" id="PRU00284"/>
    </source>
</evidence>
<dbReference type="Gene3D" id="3.30.450.20">
    <property type="entry name" value="PAS domain"/>
    <property type="match status" value="2"/>
</dbReference>
<keyword evidence="5" id="KW-0472">Membrane</keyword>
<keyword evidence="2 4" id="KW-0807">Transducer</keyword>
<keyword evidence="5" id="KW-0812">Transmembrane</keyword>
<dbReference type="InterPro" id="IPR004089">
    <property type="entry name" value="MCPsignal_dom"/>
</dbReference>
<feature type="domain" description="HAMP" evidence="7">
    <location>
        <begin position="309"/>
        <end position="363"/>
    </location>
</feature>
<dbReference type="FunFam" id="1.10.287.950:FF:000001">
    <property type="entry name" value="Methyl-accepting chemotaxis sensory transducer"/>
    <property type="match status" value="1"/>
</dbReference>
<dbReference type="GO" id="GO:0006935">
    <property type="term" value="P:chemotaxis"/>
    <property type="evidence" value="ECO:0007669"/>
    <property type="project" value="UniProtKB-ARBA"/>
</dbReference>
<reference evidence="9" key="1">
    <citation type="submission" date="2016-12" db="EMBL/GenBank/DDBJ databases">
        <authorList>
            <person name="Rodrigo-Torres L."/>
            <person name="Arahal R.D."/>
            <person name="Lucena T."/>
        </authorList>
    </citation>
    <scope>NUCLEOTIDE SEQUENCE [LARGE SCALE GENOMIC DNA]</scope>
</reference>
<dbReference type="SMART" id="SM00304">
    <property type="entry name" value="HAMP"/>
    <property type="match status" value="1"/>
</dbReference>
<gene>
    <name evidence="8" type="primary">pctC_5</name>
    <name evidence="8" type="ORF">VQ7734_02358</name>
</gene>
<evidence type="ECO:0000313" key="8">
    <source>
        <dbReference type="EMBL" id="SHO56589.1"/>
    </source>
</evidence>
<evidence type="ECO:0000256" key="3">
    <source>
        <dbReference type="ARBA" id="ARBA00029447"/>
    </source>
</evidence>
<dbReference type="Proteomes" id="UP000184600">
    <property type="component" value="Unassembled WGS sequence"/>
</dbReference>
<dbReference type="InterPro" id="IPR003660">
    <property type="entry name" value="HAMP_dom"/>
</dbReference>
<dbReference type="CDD" id="cd06225">
    <property type="entry name" value="HAMP"/>
    <property type="match status" value="1"/>
</dbReference>
<dbReference type="SUPFAM" id="SSF58104">
    <property type="entry name" value="Methyl-accepting chemotaxis protein (MCP) signaling domain"/>
    <property type="match status" value="1"/>
</dbReference>
<comment type="similarity">
    <text evidence="3">Belongs to the methyl-accepting chemotaxis (MCP) protein family.</text>
</comment>
<dbReference type="CDD" id="cd18773">
    <property type="entry name" value="PDC1_HK_sensor"/>
    <property type="match status" value="1"/>
</dbReference>
<name>A0A1M7YVA1_9VIBR</name>
<dbReference type="EMBL" id="FRFG01000026">
    <property type="protein sequence ID" value="SHO56589.1"/>
    <property type="molecule type" value="Genomic_DNA"/>
</dbReference>
<dbReference type="PROSITE" id="PS50111">
    <property type="entry name" value="CHEMOTAXIS_TRANSDUC_2"/>
    <property type="match status" value="1"/>
</dbReference>
<dbReference type="STRING" id="1117707.VQ7734_02358"/>
<dbReference type="GO" id="GO:0007165">
    <property type="term" value="P:signal transduction"/>
    <property type="evidence" value="ECO:0007669"/>
    <property type="project" value="UniProtKB-KW"/>
</dbReference>
<dbReference type="Pfam" id="PF00672">
    <property type="entry name" value="HAMP"/>
    <property type="match status" value="1"/>
</dbReference>
<accession>A0A1M7YVA1</accession>
<keyword evidence="9" id="KW-1185">Reference proteome</keyword>
<evidence type="ECO:0000259" key="6">
    <source>
        <dbReference type="PROSITE" id="PS50111"/>
    </source>
</evidence>
<evidence type="ECO:0000256" key="1">
    <source>
        <dbReference type="ARBA" id="ARBA00004370"/>
    </source>
</evidence>
<dbReference type="PANTHER" id="PTHR32089:SF55">
    <property type="entry name" value="METHYL ACCEPTING SENSORY TRANSDUCER WITH CACHE_2 SMALL MOLECULE BINDING DOMAIN"/>
    <property type="match status" value="1"/>
</dbReference>
<dbReference type="PROSITE" id="PS50885">
    <property type="entry name" value="HAMP"/>
    <property type="match status" value="1"/>
</dbReference>
<sequence>MKNLGLKKTLILSVMILVSLSASLSCAVLYFQEKKILTESILKESDTYISSQAESIRDRVKSKIAGLENIAEQFRQTPILGNDSERLQRVQSLAYAADNQSAVFAFDNGEAFWTLGEKLAPETWPGNKLKGDGRKLNWYSMAQNQPGIVITEPYVYPVTNTYWITLARRIANGAVAFNMQLEFLNGLVEKTASELPGTVAFILNSDSTVIASSDARIPSGQQALKMRALQQVAQQATGLLSSQIDAVYFQSDKMFFSHQIAVGNKRWYYVMGLDHHRVFSRLVTARNTAILLSLIAAIISAFISYFLIQNLYTPILALKATISELSKGEADLTQRLNVTSKDDLGQIADSVNQFIQNLHEMMCEIRGAVSTLEGSVEKINQQSARNSDILQEHVSQTEQVVTSIEEMSATARSMAEDAANTANLTQQAAQVGTSSGRMVQSSQGTVRSLVSDVERSVSDVGQMVNETQKITQILTEIGAIAEQTNLLALNAAIEAARAGEQGRGFAVVADEVRSLAARTKQSTTEVEGALTSMMQGTDMVVSSMDRTKSRCQETSDASEEVFGSLGAIHTHVEDINSLSMQIATAAEEQSQVTGELSENMNMINKIVVELGDNGKQAVADSDEIRQINQQLAAIVNRFKL</sequence>
<dbReference type="CDD" id="cd11386">
    <property type="entry name" value="MCP_signal"/>
    <property type="match status" value="1"/>
</dbReference>
<evidence type="ECO:0000259" key="7">
    <source>
        <dbReference type="PROSITE" id="PS50885"/>
    </source>
</evidence>
<feature type="transmembrane region" description="Helical" evidence="5">
    <location>
        <begin position="289"/>
        <end position="308"/>
    </location>
</feature>